<dbReference type="PANTHER" id="PTHR44998">
    <property type="match status" value="1"/>
</dbReference>
<dbReference type="InParanoid" id="A0A540VC28"/>
<dbReference type="GO" id="GO:0006493">
    <property type="term" value="P:protein O-linked glycosylation"/>
    <property type="evidence" value="ECO:0007669"/>
    <property type="project" value="TreeGrafter"/>
</dbReference>
<dbReference type="InterPro" id="IPR011990">
    <property type="entry name" value="TPR-like_helical_dom_sf"/>
</dbReference>
<keyword evidence="1" id="KW-0802">TPR repeat</keyword>
<evidence type="ECO:0000313" key="2">
    <source>
        <dbReference type="EMBL" id="TQE94324.1"/>
    </source>
</evidence>
<feature type="repeat" description="TPR" evidence="1">
    <location>
        <begin position="52"/>
        <end position="85"/>
    </location>
</feature>
<comment type="caution">
    <text evidence="2">The sequence shown here is derived from an EMBL/GenBank/DDBJ whole genome shotgun (WGS) entry which is preliminary data.</text>
</comment>
<name>A0A540VC28_9CHLR</name>
<dbReference type="PANTHER" id="PTHR44998:SF1">
    <property type="entry name" value="UDP-N-ACETYLGLUCOSAMINE--PEPTIDE N-ACETYLGLUCOSAMINYLTRANSFERASE 110 KDA SUBUNIT"/>
    <property type="match status" value="1"/>
</dbReference>
<evidence type="ECO:0000256" key="1">
    <source>
        <dbReference type="PROSITE-ProRule" id="PRU00339"/>
    </source>
</evidence>
<protein>
    <submittedName>
        <fullName evidence="2">Tetratricopeptide repeat protein</fullName>
    </submittedName>
</protein>
<dbReference type="Proteomes" id="UP000317371">
    <property type="component" value="Unassembled WGS sequence"/>
</dbReference>
<dbReference type="EMBL" id="VIGC01000025">
    <property type="protein sequence ID" value="TQE94324.1"/>
    <property type="molecule type" value="Genomic_DNA"/>
</dbReference>
<dbReference type="Gene3D" id="1.25.40.10">
    <property type="entry name" value="Tetratricopeptide repeat domain"/>
    <property type="match status" value="1"/>
</dbReference>
<accession>A0A540VC28</accession>
<dbReference type="RefSeq" id="WP_141611431.1">
    <property type="nucleotide sequence ID" value="NZ_VIGC02000025.1"/>
</dbReference>
<feature type="repeat" description="TPR" evidence="1">
    <location>
        <begin position="122"/>
        <end position="155"/>
    </location>
</feature>
<reference evidence="2 3" key="1">
    <citation type="submission" date="2019-06" db="EMBL/GenBank/DDBJ databases">
        <title>Genome sequence of Litorilinea aerophila BAA-2444.</title>
        <authorList>
            <person name="Maclea K.S."/>
            <person name="Maurais E.G."/>
            <person name="Iannazzi L.C."/>
        </authorList>
    </citation>
    <scope>NUCLEOTIDE SEQUENCE [LARGE SCALE GENOMIC DNA]</scope>
    <source>
        <strain evidence="2 3">ATCC BAA-2444</strain>
    </source>
</reference>
<dbReference type="GO" id="GO:0016757">
    <property type="term" value="F:glycosyltransferase activity"/>
    <property type="evidence" value="ECO:0007669"/>
    <property type="project" value="TreeGrafter"/>
</dbReference>
<dbReference type="AlphaFoldDB" id="A0A540VC28"/>
<sequence>MLQPPDKLPDDRRRAWQQARETFNQAYRLQTQGDWAGAMAAYRRSIAYFPTAEAYTFLGSIYANLYLYEAAMAECQRAIALDPDFGNPYHDMGTYLMAQERWEEAIPWFQKALQARRFEARHYTHYHLGQICEKQGLWEAAMDHYRQALELAPDYQQARQALYTLYARQN</sequence>
<organism evidence="2 3">
    <name type="scientific">Litorilinea aerophila</name>
    <dbReference type="NCBI Taxonomy" id="1204385"/>
    <lineage>
        <taxon>Bacteria</taxon>
        <taxon>Bacillati</taxon>
        <taxon>Chloroflexota</taxon>
        <taxon>Caldilineae</taxon>
        <taxon>Caldilineales</taxon>
        <taxon>Caldilineaceae</taxon>
        <taxon>Litorilinea</taxon>
    </lineage>
</organism>
<dbReference type="Pfam" id="PF13424">
    <property type="entry name" value="TPR_12"/>
    <property type="match status" value="1"/>
</dbReference>
<dbReference type="SMART" id="SM00028">
    <property type="entry name" value="TPR"/>
    <property type="match status" value="3"/>
</dbReference>
<keyword evidence="3" id="KW-1185">Reference proteome</keyword>
<evidence type="ECO:0000313" key="3">
    <source>
        <dbReference type="Proteomes" id="UP000317371"/>
    </source>
</evidence>
<dbReference type="OrthoDB" id="116614at2"/>
<gene>
    <name evidence="2" type="ORF">FKZ61_17415</name>
</gene>
<dbReference type="Pfam" id="PF13432">
    <property type="entry name" value="TPR_16"/>
    <property type="match status" value="1"/>
</dbReference>
<proteinExistence type="predicted"/>
<dbReference type="PROSITE" id="PS50005">
    <property type="entry name" value="TPR"/>
    <property type="match status" value="2"/>
</dbReference>
<dbReference type="InterPro" id="IPR019734">
    <property type="entry name" value="TPR_rpt"/>
</dbReference>
<dbReference type="SUPFAM" id="SSF48452">
    <property type="entry name" value="TPR-like"/>
    <property type="match status" value="1"/>
</dbReference>